<feature type="compositionally biased region" description="Acidic residues" evidence="1">
    <location>
        <begin position="695"/>
        <end position="704"/>
    </location>
</feature>
<feature type="compositionally biased region" description="Basic and acidic residues" evidence="1">
    <location>
        <begin position="282"/>
        <end position="291"/>
    </location>
</feature>
<evidence type="ECO:0000313" key="2">
    <source>
        <dbReference type="EMBL" id="KAK7461731.1"/>
    </source>
</evidence>
<evidence type="ECO:0000313" key="3">
    <source>
        <dbReference type="Proteomes" id="UP001498398"/>
    </source>
</evidence>
<comment type="caution">
    <text evidence="2">The sequence shown here is derived from an EMBL/GenBank/DDBJ whole genome shotgun (WGS) entry which is preliminary data.</text>
</comment>
<feature type="compositionally biased region" description="Acidic residues" evidence="1">
    <location>
        <begin position="181"/>
        <end position="200"/>
    </location>
</feature>
<protein>
    <submittedName>
        <fullName evidence="2">Uncharacterized protein</fullName>
    </submittedName>
</protein>
<feature type="compositionally biased region" description="Basic and acidic residues" evidence="1">
    <location>
        <begin position="201"/>
        <end position="219"/>
    </location>
</feature>
<keyword evidence="3" id="KW-1185">Reference proteome</keyword>
<feature type="region of interest" description="Disordered" evidence="1">
    <location>
        <begin position="612"/>
        <end position="704"/>
    </location>
</feature>
<feature type="compositionally biased region" description="Basic and acidic residues" evidence="1">
    <location>
        <begin position="100"/>
        <end position="114"/>
    </location>
</feature>
<dbReference type="Proteomes" id="UP001498398">
    <property type="component" value="Unassembled WGS sequence"/>
</dbReference>
<feature type="compositionally biased region" description="Acidic residues" evidence="1">
    <location>
        <begin position="667"/>
        <end position="679"/>
    </location>
</feature>
<accession>A0ABR1JHG3</accession>
<feature type="compositionally biased region" description="Basic and acidic residues" evidence="1">
    <location>
        <begin position="74"/>
        <end position="87"/>
    </location>
</feature>
<feature type="region of interest" description="Disordered" evidence="1">
    <location>
        <begin position="1"/>
        <end position="299"/>
    </location>
</feature>
<gene>
    <name evidence="2" type="ORF">VKT23_008160</name>
</gene>
<dbReference type="EMBL" id="JBANRG010000012">
    <property type="protein sequence ID" value="KAK7461731.1"/>
    <property type="molecule type" value="Genomic_DNA"/>
</dbReference>
<name>A0ABR1JHG3_9AGAR</name>
<feature type="compositionally biased region" description="Acidic residues" evidence="1">
    <location>
        <begin position="624"/>
        <end position="642"/>
    </location>
</feature>
<sequence>MAKKGRPLRLTTLPTTSDPEAIPTNTADPNPTPTPTPLPFLKAGNGMSLRRNRDPNPGVPDKTASRRPSAVVQAEKKAKEAEKEANKTARQKAIANAAVLEDKMAQEDHDKEMSVNHPPIVPIQKKERKRPENRTPALQPPSDEQEMQTTVAQSKRKRETNTKAKSPLADTMSRQKSIEDSGSEEEIDIEEFVDGLDDSGSEGKPEPKKQKTGKKKGEMRAQVQSQCVENKHSDDSSTPSAPNKKTKKIQKGGLRPGWQEQSHRSIAQPLAHGILSKSTNTTEDHEYKFDGFGDEDGDQGEALETAVSKSKPVKLLAKVEKGDTKPRALIKVQPTTSTPELVTPTKKRVKDIKVAGLPEDIRPIFSKLYTPAIIDLIGCLDAWSELTAAEYQKKWTDVVLADKHSLVQDVAFLKDLKILGGHSISNWRNTVATAALKELKAIFVRSKLETPEEQKLFVADMLNGTLSRDKKYFKYNYYYQNVAYEGDVLKCQEGLFQSSIITKAFAEYHKIVRTISEEKREPYNAEGALVLSVLAARCALSLYETGNFKILAGQAGHFSQKQWGDRMEIIENKPVRAKTFTSVQKLVRALDKLGPALWDKINDAAISHLPKSGRTATDAISVESGDEGSDEESEWELEDDDPAISAANLHSTKTEDMSCTAVTSGTGDEDPEMVDESGDGPETGVPPEESVSLAGDEDASESPE</sequence>
<reference evidence="2 3" key="1">
    <citation type="submission" date="2024-01" db="EMBL/GenBank/DDBJ databases">
        <title>A draft genome for the cacao thread blight pathogen Marasmiellus scandens.</title>
        <authorList>
            <person name="Baruah I.K."/>
            <person name="Leung J."/>
            <person name="Bukari Y."/>
            <person name="Amoako-Attah I."/>
            <person name="Meinhardt L.W."/>
            <person name="Bailey B.A."/>
            <person name="Cohen S.P."/>
        </authorList>
    </citation>
    <scope>NUCLEOTIDE SEQUENCE [LARGE SCALE GENOMIC DNA]</scope>
    <source>
        <strain evidence="2 3">GH-19</strain>
    </source>
</reference>
<evidence type="ECO:0000256" key="1">
    <source>
        <dbReference type="SAM" id="MobiDB-lite"/>
    </source>
</evidence>
<organism evidence="2 3">
    <name type="scientific">Marasmiellus scandens</name>
    <dbReference type="NCBI Taxonomy" id="2682957"/>
    <lineage>
        <taxon>Eukaryota</taxon>
        <taxon>Fungi</taxon>
        <taxon>Dikarya</taxon>
        <taxon>Basidiomycota</taxon>
        <taxon>Agaricomycotina</taxon>
        <taxon>Agaricomycetes</taxon>
        <taxon>Agaricomycetidae</taxon>
        <taxon>Agaricales</taxon>
        <taxon>Marasmiineae</taxon>
        <taxon>Omphalotaceae</taxon>
        <taxon>Marasmiellus</taxon>
    </lineage>
</organism>
<proteinExistence type="predicted"/>